<dbReference type="KEGG" id="ghi:107899114"/>
<keyword evidence="4" id="KW-0472">Membrane</keyword>
<dbReference type="Gene3D" id="2.40.70.10">
    <property type="entry name" value="Acid Proteases"/>
    <property type="match status" value="2"/>
</dbReference>
<comment type="similarity">
    <text evidence="1">Belongs to the peptidase A1 family.</text>
</comment>
<dbReference type="AlphaFoldDB" id="A0A1U8IWC0"/>
<dbReference type="InterPro" id="IPR032799">
    <property type="entry name" value="TAXi_C"/>
</dbReference>
<dbReference type="InterPro" id="IPR056253">
    <property type="entry name" value="At2g29880-like_C"/>
</dbReference>
<keyword evidence="4" id="KW-1133">Transmembrane helix</keyword>
<dbReference type="RefSeq" id="XP_016680214.2">
    <property type="nucleotide sequence ID" value="XM_016824725.2"/>
</dbReference>
<dbReference type="InterPro" id="IPR024752">
    <property type="entry name" value="Myb/SANT-like_dom"/>
</dbReference>
<dbReference type="PANTHER" id="PTHR46929">
    <property type="entry name" value="EXPRESSED PROTEIN"/>
    <property type="match status" value="1"/>
</dbReference>
<dbReference type="CDD" id="cd05489">
    <property type="entry name" value="xylanase_inhibitor_I_like"/>
    <property type="match status" value="1"/>
</dbReference>
<evidence type="ECO:0000313" key="7">
    <source>
        <dbReference type="RefSeq" id="XP_016680214.2"/>
    </source>
</evidence>
<evidence type="ECO:0000256" key="4">
    <source>
        <dbReference type="SAM" id="Phobius"/>
    </source>
</evidence>
<gene>
    <name evidence="7" type="primary">LOC107899114</name>
</gene>
<feature type="region of interest" description="Disordered" evidence="3">
    <location>
        <begin position="1441"/>
        <end position="1473"/>
    </location>
</feature>
<feature type="domain" description="Peptidase A1" evidence="5">
    <location>
        <begin position="236"/>
        <end position="596"/>
    </location>
</feature>
<evidence type="ECO:0000313" key="6">
    <source>
        <dbReference type="Proteomes" id="UP000818029"/>
    </source>
</evidence>
<organism evidence="6 7">
    <name type="scientific">Gossypium hirsutum</name>
    <name type="common">Upland cotton</name>
    <name type="synonym">Gossypium mexicanum</name>
    <dbReference type="NCBI Taxonomy" id="3635"/>
    <lineage>
        <taxon>Eukaryota</taxon>
        <taxon>Viridiplantae</taxon>
        <taxon>Streptophyta</taxon>
        <taxon>Embryophyta</taxon>
        <taxon>Tracheophyta</taxon>
        <taxon>Spermatophyta</taxon>
        <taxon>Magnoliopsida</taxon>
        <taxon>eudicotyledons</taxon>
        <taxon>Gunneridae</taxon>
        <taxon>Pentapetalae</taxon>
        <taxon>rosids</taxon>
        <taxon>malvids</taxon>
        <taxon>Malvales</taxon>
        <taxon>Malvaceae</taxon>
        <taxon>Malvoideae</taxon>
        <taxon>Gossypium</taxon>
    </lineage>
</organism>
<proteinExistence type="inferred from homology"/>
<feature type="region of interest" description="Disordered" evidence="3">
    <location>
        <begin position="1383"/>
        <end position="1409"/>
    </location>
</feature>
<keyword evidence="4" id="KW-0812">Transmembrane</keyword>
<accession>A0A1U8IWC0</accession>
<reference evidence="6" key="1">
    <citation type="journal article" date="2020" name="Nat. Genet.">
        <title>Genomic diversifications of five Gossypium allopolyploid species and their impact on cotton improvement.</title>
        <authorList>
            <person name="Chen Z.J."/>
            <person name="Sreedasyam A."/>
            <person name="Ando A."/>
            <person name="Song Q."/>
            <person name="De Santiago L.M."/>
            <person name="Hulse-Kemp A.M."/>
            <person name="Ding M."/>
            <person name="Ye W."/>
            <person name="Kirkbride R.C."/>
            <person name="Jenkins J."/>
            <person name="Plott C."/>
            <person name="Lovell J."/>
            <person name="Lin Y.M."/>
            <person name="Vaughn R."/>
            <person name="Liu B."/>
            <person name="Simpson S."/>
            <person name="Scheffler B.E."/>
            <person name="Wen L."/>
            <person name="Saski C.A."/>
            <person name="Grover C.E."/>
            <person name="Hu G."/>
            <person name="Conover J.L."/>
            <person name="Carlson J.W."/>
            <person name="Shu S."/>
            <person name="Boston L.B."/>
            <person name="Williams M."/>
            <person name="Peterson D.G."/>
            <person name="McGee K."/>
            <person name="Jones D.C."/>
            <person name="Wendel J.F."/>
            <person name="Stelly D.M."/>
            <person name="Grimwood J."/>
            <person name="Schmutz J."/>
        </authorList>
    </citation>
    <scope>NUCLEOTIDE SEQUENCE [LARGE SCALE GENOMIC DNA]</scope>
    <source>
        <strain evidence="6">cv. TM-1</strain>
    </source>
</reference>
<reference evidence="7" key="2">
    <citation type="submission" date="2025-08" db="UniProtKB">
        <authorList>
            <consortium name="RefSeq"/>
        </authorList>
    </citation>
    <scope>IDENTIFICATION</scope>
</reference>
<dbReference type="Pfam" id="PF24769">
    <property type="entry name" value="At2g29880_C"/>
    <property type="match status" value="1"/>
</dbReference>
<dbReference type="Pfam" id="PF14541">
    <property type="entry name" value="TAXi_C"/>
    <property type="match status" value="1"/>
</dbReference>
<dbReference type="InterPro" id="IPR033868">
    <property type="entry name" value="Xylanase_inhibitor_I-like"/>
</dbReference>
<dbReference type="PROSITE" id="PS51767">
    <property type="entry name" value="PEPTIDASE_A1"/>
    <property type="match status" value="1"/>
</dbReference>
<keyword evidence="6" id="KW-1185">Reference proteome</keyword>
<dbReference type="Pfam" id="PF12776">
    <property type="entry name" value="Myb_DNA-bind_3"/>
    <property type="match status" value="6"/>
</dbReference>
<feature type="region of interest" description="Disordered" evidence="3">
    <location>
        <begin position="589"/>
        <end position="609"/>
    </location>
</feature>
<feature type="transmembrane region" description="Helical" evidence="4">
    <location>
        <begin position="157"/>
        <end position="179"/>
    </location>
</feature>
<dbReference type="InterPro" id="IPR032861">
    <property type="entry name" value="TAXi_N"/>
</dbReference>
<dbReference type="InterPro" id="IPR033121">
    <property type="entry name" value="PEPTIDASE_A1"/>
</dbReference>
<feature type="transmembrane region" description="Helical" evidence="4">
    <location>
        <begin position="186"/>
        <end position="211"/>
    </location>
</feature>
<dbReference type="SUPFAM" id="SSF50630">
    <property type="entry name" value="Acid proteases"/>
    <property type="match status" value="1"/>
</dbReference>
<evidence type="ECO:0000256" key="1">
    <source>
        <dbReference type="ARBA" id="ARBA00007447"/>
    </source>
</evidence>
<evidence type="ECO:0000259" key="5">
    <source>
        <dbReference type="PROSITE" id="PS51767"/>
    </source>
</evidence>
<evidence type="ECO:0000256" key="3">
    <source>
        <dbReference type="SAM" id="MobiDB-lite"/>
    </source>
</evidence>
<dbReference type="PANTHER" id="PTHR46929:SF8">
    <property type="entry name" value="MYB_SANT-LIKE DOMAIN-CONTAINING PROTEIN"/>
    <property type="match status" value="1"/>
</dbReference>
<dbReference type="InterPro" id="IPR021109">
    <property type="entry name" value="Peptidase_aspartic_dom_sf"/>
</dbReference>
<sequence>MGSNAPSSSDRTRTNWTPTMERFFIDLMLDQMHRGNRLGHTFNKQAWTDMLSIFNAKFGCKYDRDTLKSHSTNLWKQYNDVKNLLEQNGFSWDDTRKLVVAPPHVWNAYIKGQPDAQVYRNRTLTNFSDLCLIYAYTQADGRYSRSSHDIDFDDDALGVNFGVFLLLVRLCISIGIVTLSPFWGSLALSFHGFFFPSFLLIFLSVSSFILLSESQKTSKPNRFVLQLQKDPKTKLYVTNIYKRTPSQKVPFVVDLNGRLLWVTCEKSYRSSTYHAPRCRSTQCSRADSHYCHICSTRDGPGCHNNTCGVMSMNPVTGLTAMSELAQDVLSIQSTQGSNPGPMVRVPQFLFTCAPSLLLQRGLPSTVQGVAGLGHSPISLPTQLASHFGSAGFAPTFALCLAPKGVMFFGDSPYYMLPNVDITRPLSYTPLIISPQGEYYMEVKSIKINDKDVPIDTALLSINKQGVGGTKLSTINPYTILHHSIFKAVTQIFSKELSAIPQVKPVAPFGACFNSKRFKNSRVGPGVPNIDLVLHDKHVMWRIYGANSLVEAAPGVSCLAFVDGGMKNNGASIIIGAYQMENNLREISDKKPKVGGRMGSNAPSSSDRTRTNWTPTMERFFIDLMLDQMHRGNRLGHTFNKQAWTDMLSIFNAKFGCKYDRDTLKSHYTNLWKQYNDVKNLLEQNGFSWDDTRKLVVAPPHVWNAYIKGQPDAQVYRNRTLTNFSDLRLIYAYTQADGRYSRSSHDIDFDDDALGVNFGVGSSVPAVSDENPNIEWTPAMDQYFIEIMLENLRKGNKSKSTFSKQAWNDMLGSFNAKFCFQFSKSFLRRRYRKLLKHYSDVQSLLLQKGFSWDDKQKMIVADDLVWDNYIKAHPDAHTFRNKKMLNYRDLRLIYKNASNSVVSSHMRQGRYTGPKTLPVWTGEENRGHLHDRDEMLGPHWTSAMNRHLIDLLLNQALGGNKIGHAFVPEAWNQIVAMFNVKFGCHYDEEALKSQARHLRRQYNNIKILLEQNGFSWDDKREKVIAADHVWDAYMKEHPNTQSYRHKMVPDYHKLCVIFGQESSNGMCSMAQREHPENGDPDLMIGDDSQFHARNGYSRIDWTPSMERHLIDLLLKQVHRGNMMSGALDTEVWLDMSLSFMESFGLQPDEESLKDHHKSLGKQYRDMRILIDQRVFSWDETRQMLTARDDVWEAYTKEYPDVVSYRHKRKPNYNDLCLIYGNSTDRKDRRSGRNAHCNGYGTILKNGYHGRTDWIPSMDRYFIDLMLEHVRQGSMIDKKFSKLAWGDMVAKFSAEVGYQYDKDVLKSRFMNLRKRFNDMKYLLDHDGFTWDEKRQMIIADDHLWAIYLKEHPDARSYRNRTLPSYNDLFLIYGNANINGWNLEAENSSSEEEDESPFSSSPTRIHKTGSAGVKSDIDNDVLDTGFNDIFGDLQSLAAEFEIPDQRKKRKTDASSMAASRKAVRTNQGRLHPSDKRPVKVRTSFNNEDQYYSSIESIVDALQAIPGMDDVLFLDASKLLEDEKKARMFVAMDVHQRRKWLLRKLRR</sequence>
<evidence type="ECO:0000256" key="2">
    <source>
        <dbReference type="ARBA" id="ARBA00022729"/>
    </source>
</evidence>
<dbReference type="GeneID" id="107899114"/>
<name>A0A1U8IWC0_GOSHI</name>
<dbReference type="Pfam" id="PF14543">
    <property type="entry name" value="TAXi_N"/>
    <property type="match status" value="1"/>
</dbReference>
<protein>
    <recommendedName>
        <fullName evidence="5">Peptidase A1 domain-containing protein</fullName>
    </recommendedName>
</protein>
<keyword evidence="2" id="KW-0732">Signal</keyword>
<feature type="compositionally biased region" description="Polar residues" evidence="3">
    <location>
        <begin position="600"/>
        <end position="609"/>
    </location>
</feature>
<dbReference type="Proteomes" id="UP000818029">
    <property type="component" value="Chromosome D08"/>
</dbReference>